<comment type="caution">
    <text evidence="3">The sequence shown here is derived from an EMBL/GenBank/DDBJ whole genome shotgun (WGS) entry which is preliminary data.</text>
</comment>
<evidence type="ECO:0000259" key="2">
    <source>
        <dbReference type="Pfam" id="PF00487"/>
    </source>
</evidence>
<keyword evidence="1" id="KW-0472">Membrane</keyword>
<dbReference type="AlphaFoldDB" id="A0AAE8SCU5"/>
<reference evidence="3" key="1">
    <citation type="submission" date="2018-03" db="EMBL/GenBank/DDBJ databases">
        <authorList>
            <person name="Guldener U."/>
        </authorList>
    </citation>
    <scope>NUCLEOTIDE SEQUENCE</scope>
</reference>
<organism evidence="3 4">
    <name type="scientific">Fusarium torulosum</name>
    <dbReference type="NCBI Taxonomy" id="33205"/>
    <lineage>
        <taxon>Eukaryota</taxon>
        <taxon>Fungi</taxon>
        <taxon>Dikarya</taxon>
        <taxon>Ascomycota</taxon>
        <taxon>Pezizomycotina</taxon>
        <taxon>Sordariomycetes</taxon>
        <taxon>Hypocreomycetidae</taxon>
        <taxon>Hypocreales</taxon>
        <taxon>Nectriaceae</taxon>
        <taxon>Fusarium</taxon>
    </lineage>
</organism>
<dbReference type="GO" id="GO:0008610">
    <property type="term" value="P:lipid biosynthetic process"/>
    <property type="evidence" value="ECO:0007669"/>
    <property type="project" value="UniProtKB-ARBA"/>
</dbReference>
<keyword evidence="1" id="KW-0812">Transmembrane</keyword>
<dbReference type="Proteomes" id="UP001187734">
    <property type="component" value="Unassembled WGS sequence"/>
</dbReference>
<evidence type="ECO:0000313" key="4">
    <source>
        <dbReference type="Proteomes" id="UP001187734"/>
    </source>
</evidence>
<gene>
    <name evidence="3" type="ORF">FTOL_00826</name>
</gene>
<dbReference type="GO" id="GO:0016717">
    <property type="term" value="F:oxidoreductase activity, acting on paired donors, with oxidation of a pair of donors resulting in the reduction of molecular oxygen to two molecules of water"/>
    <property type="evidence" value="ECO:0007669"/>
    <property type="project" value="TreeGrafter"/>
</dbReference>
<name>A0AAE8SCU5_9HYPO</name>
<feature type="domain" description="Fatty acid desaturase" evidence="2">
    <location>
        <begin position="1"/>
        <end position="182"/>
    </location>
</feature>
<feature type="transmembrane region" description="Helical" evidence="1">
    <location>
        <begin position="32"/>
        <end position="50"/>
    </location>
</feature>
<keyword evidence="4" id="KW-1185">Reference proteome</keyword>
<keyword evidence="1" id="KW-1133">Transmembrane helix</keyword>
<dbReference type="PANTHER" id="PTHR19353:SF19">
    <property type="entry name" value="DELTA(5) FATTY ACID DESATURASE C-RELATED"/>
    <property type="match status" value="1"/>
</dbReference>
<proteinExistence type="predicted"/>
<sequence>MSHHVFTNIGGLDIDSAAPDGSYRRIRPSQNYSFLYVAQFIYAPILYVFLRTTICIEDIYNLLRQKRGHLRVNPLTWEQYAVFWGGKAFFVGTRFILPYIWGASMSHVMSCFLVSDVDLDWARLQVETAQDYAHPRPLTTFFTGGLNYQVVHHLFPNVAQGHLGQLASIVRRPAQDHGAKYSIKDSLWDAIGGHLGLLKLMGTQSHGLEG</sequence>
<dbReference type="InterPro" id="IPR005804">
    <property type="entry name" value="FA_desaturase_dom"/>
</dbReference>
<evidence type="ECO:0000256" key="1">
    <source>
        <dbReference type="SAM" id="Phobius"/>
    </source>
</evidence>
<dbReference type="PANTHER" id="PTHR19353">
    <property type="entry name" value="FATTY ACID DESATURASE 2"/>
    <property type="match status" value="1"/>
</dbReference>
<dbReference type="EMBL" id="ONZP01000029">
    <property type="protein sequence ID" value="SPJ71098.1"/>
    <property type="molecule type" value="Genomic_DNA"/>
</dbReference>
<dbReference type="Pfam" id="PF00487">
    <property type="entry name" value="FA_desaturase"/>
    <property type="match status" value="1"/>
</dbReference>
<protein>
    <recommendedName>
        <fullName evidence="2">Fatty acid desaturase domain-containing protein</fullName>
    </recommendedName>
</protein>
<accession>A0AAE8SCU5</accession>
<dbReference type="InterPro" id="IPR012171">
    <property type="entry name" value="Fatty_acid_desaturase"/>
</dbReference>
<dbReference type="GO" id="GO:0016020">
    <property type="term" value="C:membrane"/>
    <property type="evidence" value="ECO:0007669"/>
    <property type="project" value="TreeGrafter"/>
</dbReference>
<evidence type="ECO:0000313" key="3">
    <source>
        <dbReference type="EMBL" id="SPJ71098.1"/>
    </source>
</evidence>